<dbReference type="PANTHER" id="PTHR33693:SF9">
    <property type="entry name" value="TYPE-4 URACIL-DNA GLYCOSYLASE"/>
    <property type="match status" value="1"/>
</dbReference>
<dbReference type="EC" id="3.2.2.27" evidence="9"/>
<keyword evidence="6" id="KW-0411">Iron-sulfur</keyword>
<dbReference type="Proteomes" id="UP001597301">
    <property type="component" value="Unassembled WGS sequence"/>
</dbReference>
<feature type="domain" description="Uracil-DNA glycosylase-like" evidence="8">
    <location>
        <begin position="35"/>
        <end position="181"/>
    </location>
</feature>
<dbReference type="SMART" id="SM00987">
    <property type="entry name" value="UreE_C"/>
    <property type="match status" value="1"/>
</dbReference>
<evidence type="ECO:0000256" key="1">
    <source>
        <dbReference type="ARBA" id="ARBA00022485"/>
    </source>
</evidence>
<dbReference type="SMART" id="SM00986">
    <property type="entry name" value="UDG"/>
    <property type="match status" value="1"/>
</dbReference>
<proteinExistence type="predicted"/>
<evidence type="ECO:0000259" key="8">
    <source>
        <dbReference type="SMART" id="SM00986"/>
    </source>
</evidence>
<keyword evidence="1" id="KW-0004">4Fe-4S</keyword>
<dbReference type="PANTHER" id="PTHR33693">
    <property type="entry name" value="TYPE-5 URACIL-DNA GLYCOSYLASE"/>
    <property type="match status" value="1"/>
</dbReference>
<dbReference type="InterPro" id="IPR036895">
    <property type="entry name" value="Uracil-DNA_glycosylase-like_sf"/>
</dbReference>
<dbReference type="InterPro" id="IPR051536">
    <property type="entry name" value="UDG_Type-4/5"/>
</dbReference>
<evidence type="ECO:0000256" key="4">
    <source>
        <dbReference type="ARBA" id="ARBA00022801"/>
    </source>
</evidence>
<evidence type="ECO:0000256" key="7">
    <source>
        <dbReference type="ARBA" id="ARBA00023204"/>
    </source>
</evidence>
<dbReference type="GO" id="GO:0004844">
    <property type="term" value="F:uracil DNA N-glycosylase activity"/>
    <property type="evidence" value="ECO:0007669"/>
    <property type="project" value="UniProtKB-EC"/>
</dbReference>
<dbReference type="EMBL" id="JBHUEO010000008">
    <property type="protein sequence ID" value="MFD1706116.1"/>
    <property type="molecule type" value="Genomic_DNA"/>
</dbReference>
<comment type="caution">
    <text evidence="9">The sequence shown here is derived from an EMBL/GenBank/DDBJ whole genome shotgun (WGS) entry which is preliminary data.</text>
</comment>
<evidence type="ECO:0000256" key="5">
    <source>
        <dbReference type="ARBA" id="ARBA00023004"/>
    </source>
</evidence>
<sequence>MDSFCPEIWPEDPVPNSQQACRECGLYEQGTRMVWGEGRPGAPIMVILDNPGAREDRDGNLMVCGTRQTLQKAAYEAGLDKHDLYVTYILKRRPVRAYAKEETRTICKRHLKEQLQTYRPSLLVCLGNTAVQSFFGDPKLEVKNMRGSWYDVNGYQTTVAYHPLAARRRPHLFPLLVEDLKFAEEQLKQLD</sequence>
<evidence type="ECO:0000313" key="10">
    <source>
        <dbReference type="Proteomes" id="UP001597301"/>
    </source>
</evidence>
<dbReference type="CDD" id="cd10030">
    <property type="entry name" value="UDG-F4_TTUDGA_SPO1dp_like"/>
    <property type="match status" value="1"/>
</dbReference>
<evidence type="ECO:0000256" key="3">
    <source>
        <dbReference type="ARBA" id="ARBA00022763"/>
    </source>
</evidence>
<keyword evidence="2" id="KW-0479">Metal-binding</keyword>
<dbReference type="InterPro" id="IPR005122">
    <property type="entry name" value="Uracil-DNA_glycosylase-like"/>
</dbReference>
<organism evidence="9 10">
    <name type="scientific">Siminovitchia sediminis</name>
    <dbReference type="NCBI Taxonomy" id="1274353"/>
    <lineage>
        <taxon>Bacteria</taxon>
        <taxon>Bacillati</taxon>
        <taxon>Bacillota</taxon>
        <taxon>Bacilli</taxon>
        <taxon>Bacillales</taxon>
        <taxon>Bacillaceae</taxon>
        <taxon>Siminovitchia</taxon>
    </lineage>
</organism>
<dbReference type="RefSeq" id="WP_380772677.1">
    <property type="nucleotide sequence ID" value="NZ_JBHUEO010000008.1"/>
</dbReference>
<evidence type="ECO:0000256" key="2">
    <source>
        <dbReference type="ARBA" id="ARBA00022723"/>
    </source>
</evidence>
<keyword evidence="7" id="KW-0234">DNA repair</keyword>
<dbReference type="Gene3D" id="3.40.470.10">
    <property type="entry name" value="Uracil-DNA glycosylase-like domain"/>
    <property type="match status" value="1"/>
</dbReference>
<dbReference type="Pfam" id="PF03167">
    <property type="entry name" value="UDG"/>
    <property type="match status" value="1"/>
</dbReference>
<keyword evidence="5" id="KW-0408">Iron</keyword>
<evidence type="ECO:0000256" key="6">
    <source>
        <dbReference type="ARBA" id="ARBA00023014"/>
    </source>
</evidence>
<reference evidence="10" key="1">
    <citation type="journal article" date="2019" name="Int. J. Syst. Evol. Microbiol.">
        <title>The Global Catalogue of Microorganisms (GCM) 10K type strain sequencing project: providing services to taxonomists for standard genome sequencing and annotation.</title>
        <authorList>
            <consortium name="The Broad Institute Genomics Platform"/>
            <consortium name="The Broad Institute Genome Sequencing Center for Infectious Disease"/>
            <person name="Wu L."/>
            <person name="Ma J."/>
        </authorList>
    </citation>
    <scope>NUCLEOTIDE SEQUENCE [LARGE SCALE GENOMIC DNA]</scope>
    <source>
        <strain evidence="10">CGMCC 1.12295</strain>
    </source>
</reference>
<dbReference type="SUPFAM" id="SSF52141">
    <property type="entry name" value="Uracil-DNA glycosylase-like"/>
    <property type="match status" value="1"/>
</dbReference>
<keyword evidence="9" id="KW-0326">Glycosidase</keyword>
<protein>
    <submittedName>
        <fullName evidence="9">Uracil-DNA glycosylase</fullName>
        <ecNumber evidence="9">3.2.2.27</ecNumber>
    </submittedName>
</protein>
<accession>A0ABW4KFY5</accession>
<keyword evidence="3" id="KW-0227">DNA damage</keyword>
<gene>
    <name evidence="9" type="ORF">ACFSCZ_05015</name>
</gene>
<name>A0ABW4KFY5_9BACI</name>
<evidence type="ECO:0000313" key="9">
    <source>
        <dbReference type="EMBL" id="MFD1706116.1"/>
    </source>
</evidence>
<keyword evidence="10" id="KW-1185">Reference proteome</keyword>
<keyword evidence="4 9" id="KW-0378">Hydrolase</keyword>